<name>A0A2C9KYJ3_BIOGL</name>
<protein>
    <recommendedName>
        <fullName evidence="1">C-type lectin domain-containing protein</fullName>
    </recommendedName>
</protein>
<gene>
    <name evidence="2" type="primary">106071310</name>
</gene>
<accession>A0A2C9KYJ3</accession>
<dbReference type="VEuPathDB" id="VectorBase:BGLB024942"/>
<dbReference type="KEGG" id="bgt:106071310"/>
<dbReference type="SUPFAM" id="SSF56436">
    <property type="entry name" value="C-type lectin-like"/>
    <property type="match status" value="1"/>
</dbReference>
<dbReference type="InterPro" id="IPR016186">
    <property type="entry name" value="C-type_lectin-like/link_sf"/>
</dbReference>
<feature type="domain" description="C-type lectin" evidence="1">
    <location>
        <begin position="20"/>
        <end position="132"/>
    </location>
</feature>
<dbReference type="AlphaFoldDB" id="A0A2C9KYJ3"/>
<evidence type="ECO:0000313" key="3">
    <source>
        <dbReference type="Proteomes" id="UP000076420"/>
    </source>
</evidence>
<dbReference type="CDD" id="cd00037">
    <property type="entry name" value="CLECT"/>
    <property type="match status" value="1"/>
</dbReference>
<dbReference type="Pfam" id="PF00059">
    <property type="entry name" value="Lectin_C"/>
    <property type="match status" value="1"/>
</dbReference>
<dbReference type="Gene3D" id="3.10.100.10">
    <property type="entry name" value="Mannose-Binding Protein A, subunit A"/>
    <property type="match status" value="1"/>
</dbReference>
<dbReference type="VEuPathDB" id="VectorBase:BGLAX_033932"/>
<dbReference type="InterPro" id="IPR016187">
    <property type="entry name" value="CTDL_fold"/>
</dbReference>
<dbReference type="PANTHER" id="PTHR22801">
    <property type="entry name" value="LITHOSTATHINE"/>
    <property type="match status" value="1"/>
</dbReference>
<dbReference type="PROSITE" id="PS50041">
    <property type="entry name" value="C_TYPE_LECTIN_2"/>
    <property type="match status" value="1"/>
</dbReference>
<dbReference type="InterPro" id="IPR050801">
    <property type="entry name" value="Ca-Dep_Lectins_ImmuneDev"/>
</dbReference>
<organism evidence="2 3">
    <name type="scientific">Biomphalaria glabrata</name>
    <name type="common">Bloodfluke planorb</name>
    <name type="synonym">Freshwater snail</name>
    <dbReference type="NCBI Taxonomy" id="6526"/>
    <lineage>
        <taxon>Eukaryota</taxon>
        <taxon>Metazoa</taxon>
        <taxon>Spiralia</taxon>
        <taxon>Lophotrochozoa</taxon>
        <taxon>Mollusca</taxon>
        <taxon>Gastropoda</taxon>
        <taxon>Heterobranchia</taxon>
        <taxon>Euthyneura</taxon>
        <taxon>Panpulmonata</taxon>
        <taxon>Hygrophila</taxon>
        <taxon>Lymnaeoidea</taxon>
        <taxon>Planorbidae</taxon>
        <taxon>Biomphalaria</taxon>
    </lineage>
</organism>
<proteinExistence type="predicted"/>
<dbReference type="SMART" id="SM00034">
    <property type="entry name" value="CLECT"/>
    <property type="match status" value="1"/>
</dbReference>
<reference evidence="2" key="1">
    <citation type="submission" date="2020-05" db="UniProtKB">
        <authorList>
            <consortium name="EnsemblMetazoa"/>
        </authorList>
    </citation>
    <scope>IDENTIFICATION</scope>
    <source>
        <strain evidence="2">BB02</strain>
    </source>
</reference>
<dbReference type="STRING" id="6526.A0A2C9KYJ3"/>
<dbReference type="EnsemblMetazoa" id="BGLB024942-RA">
    <property type="protein sequence ID" value="BGLB024942-PA"/>
    <property type="gene ID" value="BGLB024942"/>
</dbReference>
<evidence type="ECO:0000313" key="2">
    <source>
        <dbReference type="EnsemblMetazoa" id="BGLB024942-PA"/>
    </source>
</evidence>
<dbReference type="OrthoDB" id="6125093at2759"/>
<dbReference type="InterPro" id="IPR001304">
    <property type="entry name" value="C-type_lectin-like"/>
</dbReference>
<sequence length="217" mass="24150">ATSFEECPPNVPANYYLQIYGDYCYQFVFFERRDYQGALDYCNSFGGTLALAKSSNITYFLENEIVHRYYRHLDVWIGLNNLGGSPVYKWEDGSPLVYTNWSPQEDLSSGIGRDRCVSLDPSEGGRWHLNPCLAISPEELTDFGKTFVCQYSRVPFSSFSSQSSGQISGVTDITAESPSTVATLTLACPAFSCDLDCGMDGFKKNATTECSICECYV</sequence>
<dbReference type="PANTHER" id="PTHR22801:SF63">
    <property type="entry name" value="C-TYPE LECTIN DOMAIN-CONTAINING PROTEIN"/>
    <property type="match status" value="1"/>
</dbReference>
<dbReference type="Proteomes" id="UP000076420">
    <property type="component" value="Unassembled WGS sequence"/>
</dbReference>
<evidence type="ECO:0000259" key="1">
    <source>
        <dbReference type="PROSITE" id="PS50041"/>
    </source>
</evidence>